<dbReference type="STRING" id="61424.A0A2T9YMB5"/>
<evidence type="ECO:0000256" key="4">
    <source>
        <dbReference type="ARBA" id="ARBA00022833"/>
    </source>
</evidence>
<dbReference type="AlphaFoldDB" id="A0A2T9YMB5"/>
<evidence type="ECO:0000256" key="6">
    <source>
        <dbReference type="SAM" id="MobiDB-lite"/>
    </source>
</evidence>
<evidence type="ECO:0000259" key="8">
    <source>
        <dbReference type="PROSITE" id="PS51837"/>
    </source>
</evidence>
<dbReference type="InterPro" id="IPR006629">
    <property type="entry name" value="LITAF"/>
</dbReference>
<sequence>MSTKYEEAFGDEKSPLNPLNNPVQFDSQDYSQRNVEVQMPTTEPHQATNGALPMYQPEFVSVQGPTMTKVKGVPVNITCPSCHQNVVTVLKKKNGKKMGLAVIGTAAVCWPLAWIPLLVKSLKDDNHVCPSCGMNLGKTIYVQSQAP</sequence>
<comment type="similarity">
    <text evidence="2">Belongs to the CDIP1/LITAF family.</text>
</comment>
<dbReference type="GO" id="GO:0008270">
    <property type="term" value="F:zinc ion binding"/>
    <property type="evidence" value="ECO:0007669"/>
    <property type="project" value="TreeGrafter"/>
</dbReference>
<comment type="caution">
    <text evidence="9">The sequence shown here is derived from an EMBL/GenBank/DDBJ whole genome shotgun (WGS) entry which is preliminary data.</text>
</comment>
<keyword evidence="7" id="KW-0812">Transmembrane</keyword>
<dbReference type="OrthoDB" id="5599753at2759"/>
<accession>A0A2T9YMB5</accession>
<dbReference type="InterPro" id="IPR037519">
    <property type="entry name" value="LITAF_fam"/>
</dbReference>
<name>A0A2T9YMB5_9FUNG</name>
<evidence type="ECO:0000313" key="10">
    <source>
        <dbReference type="Proteomes" id="UP000245699"/>
    </source>
</evidence>
<keyword evidence="3" id="KW-0479">Metal-binding</keyword>
<keyword evidence="4" id="KW-0862">Zinc</keyword>
<keyword evidence="10" id="KW-1185">Reference proteome</keyword>
<dbReference type="EMBL" id="MBFT01000321">
    <property type="protein sequence ID" value="PVU93480.1"/>
    <property type="molecule type" value="Genomic_DNA"/>
</dbReference>
<feature type="domain" description="LITAF" evidence="8">
    <location>
        <begin position="57"/>
        <end position="141"/>
    </location>
</feature>
<dbReference type="Proteomes" id="UP000245699">
    <property type="component" value="Unassembled WGS sequence"/>
</dbReference>
<feature type="transmembrane region" description="Helical" evidence="7">
    <location>
        <begin position="100"/>
        <end position="119"/>
    </location>
</feature>
<evidence type="ECO:0000256" key="1">
    <source>
        <dbReference type="ARBA" id="ARBA00004170"/>
    </source>
</evidence>
<dbReference type="PROSITE" id="PS51837">
    <property type="entry name" value="LITAF"/>
    <property type="match status" value="1"/>
</dbReference>
<evidence type="ECO:0000256" key="3">
    <source>
        <dbReference type="ARBA" id="ARBA00022723"/>
    </source>
</evidence>
<dbReference type="Pfam" id="PF10601">
    <property type="entry name" value="zf-LITAF-like"/>
    <property type="match status" value="1"/>
</dbReference>
<evidence type="ECO:0000256" key="7">
    <source>
        <dbReference type="SAM" id="Phobius"/>
    </source>
</evidence>
<keyword evidence="5 7" id="KW-0472">Membrane</keyword>
<dbReference type="SMART" id="SM00714">
    <property type="entry name" value="LITAF"/>
    <property type="match status" value="1"/>
</dbReference>
<dbReference type="GO" id="GO:0016020">
    <property type="term" value="C:membrane"/>
    <property type="evidence" value="ECO:0007669"/>
    <property type="project" value="UniProtKB-SubCell"/>
</dbReference>
<keyword evidence="7" id="KW-1133">Transmembrane helix</keyword>
<evidence type="ECO:0000256" key="5">
    <source>
        <dbReference type="ARBA" id="ARBA00023136"/>
    </source>
</evidence>
<proteinExistence type="inferred from homology"/>
<dbReference type="PANTHER" id="PTHR23292">
    <property type="entry name" value="LIPOPOLYSACCHARIDE-INDUCED TUMOR NECROSIS FACTOR-ALPHA FACTOR"/>
    <property type="match status" value="1"/>
</dbReference>
<evidence type="ECO:0000256" key="2">
    <source>
        <dbReference type="ARBA" id="ARBA00005975"/>
    </source>
</evidence>
<evidence type="ECO:0000313" key="9">
    <source>
        <dbReference type="EMBL" id="PVU93480.1"/>
    </source>
</evidence>
<feature type="region of interest" description="Disordered" evidence="6">
    <location>
        <begin position="1"/>
        <end position="22"/>
    </location>
</feature>
<organism evidence="9 10">
    <name type="scientific">Furculomyces boomerangus</name>
    <dbReference type="NCBI Taxonomy" id="61424"/>
    <lineage>
        <taxon>Eukaryota</taxon>
        <taxon>Fungi</taxon>
        <taxon>Fungi incertae sedis</taxon>
        <taxon>Zoopagomycota</taxon>
        <taxon>Kickxellomycotina</taxon>
        <taxon>Harpellomycetes</taxon>
        <taxon>Harpellales</taxon>
        <taxon>Harpellaceae</taxon>
        <taxon>Furculomyces</taxon>
    </lineage>
</organism>
<gene>
    <name evidence="9" type="ORF">BB559_003267</name>
</gene>
<comment type="subcellular location">
    <subcellularLocation>
        <location evidence="1">Membrane</location>
        <topology evidence="1">Peripheral membrane protein</topology>
    </subcellularLocation>
</comment>
<protein>
    <recommendedName>
        <fullName evidence="8">LITAF domain-containing protein</fullName>
    </recommendedName>
</protein>
<dbReference type="PANTHER" id="PTHR23292:SF6">
    <property type="entry name" value="FI16602P1-RELATED"/>
    <property type="match status" value="1"/>
</dbReference>
<reference evidence="9 10" key="1">
    <citation type="journal article" date="2018" name="MBio">
        <title>Comparative Genomics Reveals the Core Gene Toolbox for the Fungus-Insect Symbiosis.</title>
        <authorList>
            <person name="Wang Y."/>
            <person name="Stata M."/>
            <person name="Wang W."/>
            <person name="Stajich J.E."/>
            <person name="White M.M."/>
            <person name="Moncalvo J.M."/>
        </authorList>
    </citation>
    <scope>NUCLEOTIDE SEQUENCE [LARGE SCALE GENOMIC DNA]</scope>
    <source>
        <strain evidence="9 10">AUS-77-4</strain>
    </source>
</reference>
<feature type="compositionally biased region" description="Basic and acidic residues" evidence="6">
    <location>
        <begin position="1"/>
        <end position="14"/>
    </location>
</feature>